<comment type="caution">
    <text evidence="3">The sequence shown here is derived from an EMBL/GenBank/DDBJ whole genome shotgun (WGS) entry which is preliminary data.</text>
</comment>
<dbReference type="SUPFAM" id="SSF48056">
    <property type="entry name" value="Di-copper centre-containing domain"/>
    <property type="match status" value="1"/>
</dbReference>
<proteinExistence type="predicted"/>
<dbReference type="EMBL" id="QGMF01000450">
    <property type="protein sequence ID" value="TVY15782.1"/>
    <property type="molecule type" value="Genomic_DNA"/>
</dbReference>
<feature type="domain" description="Tyrosinase copper-binding" evidence="2">
    <location>
        <begin position="25"/>
        <end position="87"/>
    </location>
</feature>
<reference evidence="3 4" key="1">
    <citation type="submission" date="2018-05" db="EMBL/GenBank/DDBJ databases">
        <title>Whole genome sequencing for identification of molecular markers to develop diagnostic detection tools for the regulated plant pathogen Lachnellula willkommii.</title>
        <authorList>
            <person name="Giroux E."/>
            <person name="Bilodeau G."/>
        </authorList>
    </citation>
    <scope>NUCLEOTIDE SEQUENCE [LARGE SCALE GENOMIC DNA]</scope>
    <source>
        <strain evidence="3 4">CBS 203.66</strain>
    </source>
</reference>
<name>A0A8T9BC26_9HELO</name>
<evidence type="ECO:0000259" key="2">
    <source>
        <dbReference type="Pfam" id="PF00264"/>
    </source>
</evidence>
<evidence type="ECO:0000313" key="3">
    <source>
        <dbReference type="EMBL" id="TVY15782.1"/>
    </source>
</evidence>
<protein>
    <submittedName>
        <fullName evidence="3">Tyrosinase</fullName>
    </submittedName>
</protein>
<feature type="compositionally biased region" description="Pro residues" evidence="1">
    <location>
        <begin position="127"/>
        <end position="141"/>
    </location>
</feature>
<gene>
    <name evidence="3" type="primary">TYR_0</name>
    <name evidence="3" type="ORF">LARI1_G005639</name>
</gene>
<dbReference type="GO" id="GO:0016491">
    <property type="term" value="F:oxidoreductase activity"/>
    <property type="evidence" value="ECO:0007669"/>
    <property type="project" value="InterPro"/>
</dbReference>
<dbReference type="Proteomes" id="UP000469559">
    <property type="component" value="Unassembled WGS sequence"/>
</dbReference>
<feature type="region of interest" description="Disordered" evidence="1">
    <location>
        <begin position="105"/>
        <end position="143"/>
    </location>
</feature>
<dbReference type="OrthoDB" id="6132182at2759"/>
<feature type="compositionally biased region" description="Polar residues" evidence="1">
    <location>
        <begin position="105"/>
        <end position="118"/>
    </location>
</feature>
<dbReference type="InterPro" id="IPR002227">
    <property type="entry name" value="Tyrosinase_Cu-bd"/>
</dbReference>
<evidence type="ECO:0000256" key="1">
    <source>
        <dbReference type="SAM" id="MobiDB-lite"/>
    </source>
</evidence>
<keyword evidence="4" id="KW-1185">Reference proteome</keyword>
<sequence length="202" mass="22035">MDGSLSTYNHTVRSENVNSALGVSNLMENTYYVFAQVTDWDTMSTGNTAARSFEYVHNLVHQSVGSGRAPITIGHMGTFSYSAFDPILRPICLWEAINPDPFLTSTENGLQAEHSQSQSTHPSVATPSPPSPPATAKPPTHPQQYIHNIPLPQPFGYSYPETQECLFSTPAALASNVTAAINTPYNTNSTFGPRYQHQHLPA</sequence>
<organism evidence="3 4">
    <name type="scientific">Lachnellula arida</name>
    <dbReference type="NCBI Taxonomy" id="1316785"/>
    <lineage>
        <taxon>Eukaryota</taxon>
        <taxon>Fungi</taxon>
        <taxon>Dikarya</taxon>
        <taxon>Ascomycota</taxon>
        <taxon>Pezizomycotina</taxon>
        <taxon>Leotiomycetes</taxon>
        <taxon>Helotiales</taxon>
        <taxon>Lachnaceae</taxon>
        <taxon>Lachnellula</taxon>
    </lineage>
</organism>
<dbReference type="Gene3D" id="1.10.1280.10">
    <property type="entry name" value="Di-copper center containing domain from catechol oxidase"/>
    <property type="match status" value="1"/>
</dbReference>
<accession>A0A8T9BC26</accession>
<dbReference type="Pfam" id="PF00264">
    <property type="entry name" value="Tyrosinase"/>
    <property type="match status" value="1"/>
</dbReference>
<dbReference type="InterPro" id="IPR008922">
    <property type="entry name" value="Di-copper_centre_dom_sf"/>
</dbReference>
<dbReference type="AlphaFoldDB" id="A0A8T9BC26"/>
<evidence type="ECO:0000313" key="4">
    <source>
        <dbReference type="Proteomes" id="UP000469559"/>
    </source>
</evidence>